<dbReference type="EMBL" id="JBEDUW010000005">
    <property type="protein sequence ID" value="KAK9925810.1"/>
    <property type="molecule type" value="Genomic_DNA"/>
</dbReference>
<dbReference type="Proteomes" id="UP001457282">
    <property type="component" value="Unassembled WGS sequence"/>
</dbReference>
<feature type="region of interest" description="Disordered" evidence="1">
    <location>
        <begin position="29"/>
        <end position="77"/>
    </location>
</feature>
<sequence>MGFSSFFPFCCGGFTSCCHIHCAARLGHSRKLRERRPPPLRLSSPVANQRPGMRQPAPPAPVEEVPPGPPPPTPVSK</sequence>
<name>A0AAW1WP23_RUBAR</name>
<dbReference type="AlphaFoldDB" id="A0AAW1WP23"/>
<keyword evidence="3" id="KW-1185">Reference proteome</keyword>
<feature type="compositionally biased region" description="Pro residues" evidence="1">
    <location>
        <begin position="56"/>
        <end position="77"/>
    </location>
</feature>
<organism evidence="2 3">
    <name type="scientific">Rubus argutus</name>
    <name type="common">Southern blackberry</name>
    <dbReference type="NCBI Taxonomy" id="59490"/>
    <lineage>
        <taxon>Eukaryota</taxon>
        <taxon>Viridiplantae</taxon>
        <taxon>Streptophyta</taxon>
        <taxon>Embryophyta</taxon>
        <taxon>Tracheophyta</taxon>
        <taxon>Spermatophyta</taxon>
        <taxon>Magnoliopsida</taxon>
        <taxon>eudicotyledons</taxon>
        <taxon>Gunneridae</taxon>
        <taxon>Pentapetalae</taxon>
        <taxon>rosids</taxon>
        <taxon>fabids</taxon>
        <taxon>Rosales</taxon>
        <taxon>Rosaceae</taxon>
        <taxon>Rosoideae</taxon>
        <taxon>Rosoideae incertae sedis</taxon>
        <taxon>Rubus</taxon>
    </lineage>
</organism>
<evidence type="ECO:0000313" key="2">
    <source>
        <dbReference type="EMBL" id="KAK9925810.1"/>
    </source>
</evidence>
<protein>
    <submittedName>
        <fullName evidence="2">Uncharacterized protein</fullName>
    </submittedName>
</protein>
<proteinExistence type="predicted"/>
<evidence type="ECO:0000313" key="3">
    <source>
        <dbReference type="Proteomes" id="UP001457282"/>
    </source>
</evidence>
<evidence type="ECO:0000256" key="1">
    <source>
        <dbReference type="SAM" id="MobiDB-lite"/>
    </source>
</evidence>
<reference evidence="2 3" key="1">
    <citation type="journal article" date="2023" name="G3 (Bethesda)">
        <title>A chromosome-length genome assembly and annotation of blackberry (Rubus argutus, cv. 'Hillquist').</title>
        <authorList>
            <person name="Bruna T."/>
            <person name="Aryal R."/>
            <person name="Dudchenko O."/>
            <person name="Sargent D.J."/>
            <person name="Mead D."/>
            <person name="Buti M."/>
            <person name="Cavallini A."/>
            <person name="Hytonen T."/>
            <person name="Andres J."/>
            <person name="Pham M."/>
            <person name="Weisz D."/>
            <person name="Mascagni F."/>
            <person name="Usai G."/>
            <person name="Natali L."/>
            <person name="Bassil N."/>
            <person name="Fernandez G.E."/>
            <person name="Lomsadze A."/>
            <person name="Armour M."/>
            <person name="Olukolu B."/>
            <person name="Poorten T."/>
            <person name="Britton C."/>
            <person name="Davik J."/>
            <person name="Ashrafi H."/>
            <person name="Aiden E.L."/>
            <person name="Borodovsky M."/>
            <person name="Worthington M."/>
        </authorList>
    </citation>
    <scope>NUCLEOTIDE SEQUENCE [LARGE SCALE GENOMIC DNA]</scope>
    <source>
        <strain evidence="2">PI 553951</strain>
    </source>
</reference>
<accession>A0AAW1WP23</accession>
<comment type="caution">
    <text evidence="2">The sequence shown here is derived from an EMBL/GenBank/DDBJ whole genome shotgun (WGS) entry which is preliminary data.</text>
</comment>
<gene>
    <name evidence="2" type="ORF">M0R45_023075</name>
</gene>